<accession>A0A8I2DD95</accession>
<proteinExistence type="predicted"/>
<dbReference type="EMBL" id="JAGKLY010000013">
    <property type="protein sequence ID" value="MBQ0270430.1"/>
    <property type="molecule type" value="Genomic_DNA"/>
</dbReference>
<reference evidence="1" key="1">
    <citation type="submission" date="2021-03" db="EMBL/GenBank/DDBJ databases">
        <authorList>
            <person name="Stanton E."/>
        </authorList>
    </citation>
    <scope>NUCLEOTIDE SEQUENCE</scope>
    <source>
        <strain evidence="1">2020EL-00113</strain>
    </source>
</reference>
<dbReference type="AlphaFoldDB" id="A0A8I2DD95"/>
<comment type="caution">
    <text evidence="1">The sequence shown here is derived from an EMBL/GenBank/DDBJ whole genome shotgun (WGS) entry which is preliminary data.</text>
</comment>
<dbReference type="Proteomes" id="UP000674270">
    <property type="component" value="Unassembled WGS sequence"/>
</dbReference>
<evidence type="ECO:0000313" key="1">
    <source>
        <dbReference type="EMBL" id="MBQ0270430.1"/>
    </source>
</evidence>
<sequence>MNTFMVTRQDEIFPRSNSEQLFQIQDDLLFDCIGIGKACSNDPNRVTGFNCGKRFGYALLTYFLSRALNIQRLPFCEDRIYTDYFNYHYDRNEKEILSTLDSDKVQKICDEVLRLYQHTQLHLAKISAQTIFIRRELSNKNGYVDKILKLKSCAELLGLTEIKIEMDTLNSFGDQNCYWADIALELEVPAKDIFYCSQLIADRPFHSKTVESGEWIVINRSPTGVVHIPVSSIRIRSGKHIDMKPLSKSEAESFISNYYPIELRTLFDRS</sequence>
<protein>
    <submittedName>
        <fullName evidence="1">Uncharacterized protein</fullName>
    </submittedName>
</protein>
<gene>
    <name evidence="1" type="ORF">J7T18_19290</name>
</gene>
<evidence type="ECO:0000313" key="2">
    <source>
        <dbReference type="Proteomes" id="UP000674270"/>
    </source>
</evidence>
<dbReference type="RefSeq" id="WP_210848890.1">
    <property type="nucleotide sequence ID" value="NZ_JAGKLY010000013.1"/>
</dbReference>
<organism evidence="1 2">
    <name type="scientific">Providencia huaxiensis</name>
    <dbReference type="NCBI Taxonomy" id="2027290"/>
    <lineage>
        <taxon>Bacteria</taxon>
        <taxon>Pseudomonadati</taxon>
        <taxon>Pseudomonadota</taxon>
        <taxon>Gammaproteobacteria</taxon>
        <taxon>Enterobacterales</taxon>
        <taxon>Morganellaceae</taxon>
        <taxon>Providencia</taxon>
    </lineage>
</organism>
<name>A0A8I2DD95_9GAMM</name>